<accession>A0A8S2AN99</accession>
<feature type="chain" id="PRO_5035741360" description="Phytocyanin domain-containing protein" evidence="2">
    <location>
        <begin position="27"/>
        <end position="208"/>
    </location>
</feature>
<evidence type="ECO:0000256" key="1">
    <source>
        <dbReference type="SAM" id="MobiDB-lite"/>
    </source>
</evidence>
<dbReference type="InterPro" id="IPR008972">
    <property type="entry name" value="Cupredoxin"/>
</dbReference>
<feature type="signal peptide" evidence="2">
    <location>
        <begin position="1"/>
        <end position="26"/>
    </location>
</feature>
<dbReference type="Gene3D" id="2.60.40.420">
    <property type="entry name" value="Cupredoxins - blue copper proteins"/>
    <property type="match status" value="1"/>
</dbReference>
<dbReference type="InterPro" id="IPR003245">
    <property type="entry name" value="Phytocyanin_dom"/>
</dbReference>
<gene>
    <name evidence="4" type="ORF">AARE701A_LOCUS17754</name>
</gene>
<dbReference type="EMBL" id="LR999457">
    <property type="protein sequence ID" value="CAE6160787.1"/>
    <property type="molecule type" value="Genomic_DNA"/>
</dbReference>
<evidence type="ECO:0000313" key="4">
    <source>
        <dbReference type="EMBL" id="CAE6160787.1"/>
    </source>
</evidence>
<evidence type="ECO:0000256" key="2">
    <source>
        <dbReference type="SAM" id="SignalP"/>
    </source>
</evidence>
<keyword evidence="5" id="KW-1185">Reference proteome</keyword>
<evidence type="ECO:0000259" key="3">
    <source>
        <dbReference type="PROSITE" id="PS51485"/>
    </source>
</evidence>
<dbReference type="AlphaFoldDB" id="A0A8S2AN99"/>
<proteinExistence type="predicted"/>
<keyword evidence="2" id="KW-0732">Signal</keyword>
<reference evidence="4" key="1">
    <citation type="submission" date="2021-01" db="EMBL/GenBank/DDBJ databases">
        <authorList>
            <person name="Bezrukov I."/>
        </authorList>
    </citation>
    <scope>NUCLEOTIDE SEQUENCE</scope>
</reference>
<protein>
    <recommendedName>
        <fullName evidence="3">Phytocyanin domain-containing protein</fullName>
    </recommendedName>
</protein>
<feature type="domain" description="Phytocyanin" evidence="3">
    <location>
        <begin position="90"/>
        <end position="203"/>
    </location>
</feature>
<name>A0A8S2AN99_ARAAE</name>
<feature type="compositionally biased region" description="Gly residues" evidence="1">
    <location>
        <begin position="40"/>
        <end position="59"/>
    </location>
</feature>
<dbReference type="Proteomes" id="UP000682877">
    <property type="component" value="Chromosome 7"/>
</dbReference>
<dbReference type="GO" id="GO:0009055">
    <property type="term" value="F:electron transfer activity"/>
    <property type="evidence" value="ECO:0007669"/>
    <property type="project" value="InterPro"/>
</dbReference>
<organism evidence="4 5">
    <name type="scientific">Arabidopsis arenosa</name>
    <name type="common">Sand rock-cress</name>
    <name type="synonym">Cardaminopsis arenosa</name>
    <dbReference type="NCBI Taxonomy" id="38785"/>
    <lineage>
        <taxon>Eukaryota</taxon>
        <taxon>Viridiplantae</taxon>
        <taxon>Streptophyta</taxon>
        <taxon>Embryophyta</taxon>
        <taxon>Tracheophyta</taxon>
        <taxon>Spermatophyta</taxon>
        <taxon>Magnoliopsida</taxon>
        <taxon>eudicotyledons</taxon>
        <taxon>Gunneridae</taxon>
        <taxon>Pentapetalae</taxon>
        <taxon>rosids</taxon>
        <taxon>malvids</taxon>
        <taxon>Brassicales</taxon>
        <taxon>Brassicaceae</taxon>
        <taxon>Camelineae</taxon>
        <taxon>Arabidopsis</taxon>
    </lineage>
</organism>
<evidence type="ECO:0000313" key="5">
    <source>
        <dbReference type="Proteomes" id="UP000682877"/>
    </source>
</evidence>
<sequence length="208" mass="22646">MGFYWARKLLVILLVTAFVFSGSAEAWSWSWGSDQSGSNGGWGWSSGNSGGSSGSGSGGSDSNSDGSSWGWGWSSDGTDTNWGWGSSSGSHHSSGTGSTHNQWSSKHAPFYVNDVLVFKYNNNDQTQSKTKHHNKKKNDVYLLPDMKSFKRCDVARGKKLVARGGSSSRGFKLLLRKVQTYYFASGDHIGCNHNMKFSIHPIPHPSSH</sequence>
<feature type="region of interest" description="Disordered" evidence="1">
    <location>
        <begin position="40"/>
        <end position="68"/>
    </location>
</feature>
<dbReference type="SUPFAM" id="SSF49503">
    <property type="entry name" value="Cupredoxins"/>
    <property type="match status" value="1"/>
</dbReference>
<dbReference type="PROSITE" id="PS51485">
    <property type="entry name" value="PHYTOCYANIN"/>
    <property type="match status" value="1"/>
</dbReference>
<dbReference type="PANTHER" id="PTHR34052">
    <property type="entry name" value="GLYCINE-RICH PROTEIN-LIKE"/>
    <property type="match status" value="1"/>
</dbReference>
<dbReference type="PANTHER" id="PTHR34052:SF5">
    <property type="entry name" value="CUPREDOXIN SUPERFAMILY PROTEIN"/>
    <property type="match status" value="1"/>
</dbReference>